<dbReference type="InParanoid" id="A0A2K1KEJ0"/>
<reference evidence="1 3" key="1">
    <citation type="journal article" date="2008" name="Science">
        <title>The Physcomitrella genome reveals evolutionary insights into the conquest of land by plants.</title>
        <authorList>
            <person name="Rensing S."/>
            <person name="Lang D."/>
            <person name="Zimmer A."/>
            <person name="Terry A."/>
            <person name="Salamov A."/>
            <person name="Shapiro H."/>
            <person name="Nishiyama T."/>
            <person name="Perroud P.-F."/>
            <person name="Lindquist E."/>
            <person name="Kamisugi Y."/>
            <person name="Tanahashi T."/>
            <person name="Sakakibara K."/>
            <person name="Fujita T."/>
            <person name="Oishi K."/>
            <person name="Shin-I T."/>
            <person name="Kuroki Y."/>
            <person name="Toyoda A."/>
            <person name="Suzuki Y."/>
            <person name="Hashimoto A."/>
            <person name="Yamaguchi K."/>
            <person name="Sugano A."/>
            <person name="Kohara Y."/>
            <person name="Fujiyama A."/>
            <person name="Anterola A."/>
            <person name="Aoki S."/>
            <person name="Ashton N."/>
            <person name="Barbazuk W.B."/>
            <person name="Barker E."/>
            <person name="Bennetzen J."/>
            <person name="Bezanilla M."/>
            <person name="Blankenship R."/>
            <person name="Cho S.H."/>
            <person name="Dutcher S."/>
            <person name="Estelle M."/>
            <person name="Fawcett J.A."/>
            <person name="Gundlach H."/>
            <person name="Hanada K."/>
            <person name="Heyl A."/>
            <person name="Hicks K.A."/>
            <person name="Hugh J."/>
            <person name="Lohr M."/>
            <person name="Mayer K."/>
            <person name="Melkozernov A."/>
            <person name="Murata T."/>
            <person name="Nelson D."/>
            <person name="Pils B."/>
            <person name="Prigge M."/>
            <person name="Reiss B."/>
            <person name="Renner T."/>
            <person name="Rombauts S."/>
            <person name="Rushton P."/>
            <person name="Sanderfoot A."/>
            <person name="Schween G."/>
            <person name="Shiu S.-H."/>
            <person name="Stueber K."/>
            <person name="Theodoulou F.L."/>
            <person name="Tu H."/>
            <person name="Van de Peer Y."/>
            <person name="Verrier P.J."/>
            <person name="Waters E."/>
            <person name="Wood A."/>
            <person name="Yang L."/>
            <person name="Cove D."/>
            <person name="Cuming A."/>
            <person name="Hasebe M."/>
            <person name="Lucas S."/>
            <person name="Mishler D.B."/>
            <person name="Reski R."/>
            <person name="Grigoriev I."/>
            <person name="Quatrano R.S."/>
            <person name="Boore J.L."/>
        </authorList>
    </citation>
    <scope>NUCLEOTIDE SEQUENCE [LARGE SCALE GENOMIC DNA]</scope>
    <source>
        <strain evidence="2 3">cv. Gransden 2004</strain>
    </source>
</reference>
<reference evidence="1 3" key="2">
    <citation type="journal article" date="2018" name="Plant J.">
        <title>The Physcomitrella patens chromosome-scale assembly reveals moss genome structure and evolution.</title>
        <authorList>
            <person name="Lang D."/>
            <person name="Ullrich K.K."/>
            <person name="Murat F."/>
            <person name="Fuchs J."/>
            <person name="Jenkins J."/>
            <person name="Haas F.B."/>
            <person name="Piednoel M."/>
            <person name="Gundlach H."/>
            <person name="Van Bel M."/>
            <person name="Meyberg R."/>
            <person name="Vives C."/>
            <person name="Morata J."/>
            <person name="Symeonidi A."/>
            <person name="Hiss M."/>
            <person name="Muchero W."/>
            <person name="Kamisugi Y."/>
            <person name="Saleh O."/>
            <person name="Blanc G."/>
            <person name="Decker E.L."/>
            <person name="van Gessel N."/>
            <person name="Grimwood J."/>
            <person name="Hayes R.D."/>
            <person name="Graham S.W."/>
            <person name="Gunter L.E."/>
            <person name="McDaniel S.F."/>
            <person name="Hoernstein S.N.W."/>
            <person name="Larsson A."/>
            <person name="Li F.W."/>
            <person name="Perroud P.F."/>
            <person name="Phillips J."/>
            <person name="Ranjan P."/>
            <person name="Rokshar D.S."/>
            <person name="Rothfels C.J."/>
            <person name="Schneider L."/>
            <person name="Shu S."/>
            <person name="Stevenson D.W."/>
            <person name="Thummler F."/>
            <person name="Tillich M."/>
            <person name="Villarreal Aguilar J.C."/>
            <person name="Widiez T."/>
            <person name="Wong G.K."/>
            <person name="Wymore A."/>
            <person name="Zhang Y."/>
            <person name="Zimmer A.D."/>
            <person name="Quatrano R.S."/>
            <person name="Mayer K.F.X."/>
            <person name="Goodstein D."/>
            <person name="Casacuberta J.M."/>
            <person name="Vandepoele K."/>
            <person name="Reski R."/>
            <person name="Cuming A.C."/>
            <person name="Tuskan G.A."/>
            <person name="Maumus F."/>
            <person name="Salse J."/>
            <person name="Schmutz J."/>
            <person name="Rensing S.A."/>
        </authorList>
    </citation>
    <scope>NUCLEOTIDE SEQUENCE [LARGE SCALE GENOMIC DNA]</scope>
    <source>
        <strain evidence="2 3">cv. Gransden 2004</strain>
    </source>
</reference>
<dbReference type="EMBL" id="ABEU02000006">
    <property type="protein sequence ID" value="PNR52193.1"/>
    <property type="molecule type" value="Genomic_DNA"/>
</dbReference>
<accession>A0A2K1KEJ0</accession>
<reference evidence="2" key="3">
    <citation type="submission" date="2020-12" db="UniProtKB">
        <authorList>
            <consortium name="EnsemblPlants"/>
        </authorList>
    </citation>
    <scope>IDENTIFICATION</scope>
</reference>
<keyword evidence="3" id="KW-1185">Reference proteome</keyword>
<dbReference type="AlphaFoldDB" id="A0A2K1KEJ0"/>
<dbReference type="EnsemblPlants" id="Pp3c6_5950V3.1">
    <property type="protein sequence ID" value="Pp3c6_5950V3.1"/>
    <property type="gene ID" value="Pp3c6_5950"/>
</dbReference>
<dbReference type="Proteomes" id="UP000006727">
    <property type="component" value="Chromosome 6"/>
</dbReference>
<evidence type="ECO:0000313" key="1">
    <source>
        <dbReference type="EMBL" id="PNR52193.1"/>
    </source>
</evidence>
<evidence type="ECO:0000313" key="2">
    <source>
        <dbReference type="EnsemblPlants" id="Pp3c6_5950V3.1"/>
    </source>
</evidence>
<organism evidence="1">
    <name type="scientific">Physcomitrium patens</name>
    <name type="common">Spreading-leaved earth moss</name>
    <name type="synonym">Physcomitrella patens</name>
    <dbReference type="NCBI Taxonomy" id="3218"/>
    <lineage>
        <taxon>Eukaryota</taxon>
        <taxon>Viridiplantae</taxon>
        <taxon>Streptophyta</taxon>
        <taxon>Embryophyta</taxon>
        <taxon>Bryophyta</taxon>
        <taxon>Bryophytina</taxon>
        <taxon>Bryopsida</taxon>
        <taxon>Funariidae</taxon>
        <taxon>Funariales</taxon>
        <taxon>Funariaceae</taxon>
        <taxon>Physcomitrium</taxon>
    </lineage>
</organism>
<evidence type="ECO:0000313" key="3">
    <source>
        <dbReference type="Proteomes" id="UP000006727"/>
    </source>
</evidence>
<dbReference type="PaxDb" id="3218-PP1S180_56V6.1"/>
<sequence>MGIGKKMTALNDSVFSTEALTWSSSTAVSPINHIKKDDTGATAGISFVRAKCHEYPRKIAKNSTFTFEEEHLKHNCGCSNQPTSRSFHSLVTRSGRPRLLPSTTSPIWNGTCQITSSWASM</sequence>
<gene>
    <name evidence="1" type="ORF">PHYPA_008567</name>
</gene>
<protein>
    <submittedName>
        <fullName evidence="1 2">Uncharacterized protein</fullName>
    </submittedName>
</protein>
<dbReference type="Gramene" id="Pp3c6_5950V3.1">
    <property type="protein sequence ID" value="Pp3c6_5950V3.1"/>
    <property type="gene ID" value="Pp3c6_5950"/>
</dbReference>
<name>A0A2K1KEJ0_PHYPA</name>
<proteinExistence type="predicted"/>